<name>A0AA40BGE9_9PEZI</name>
<evidence type="ECO:0000313" key="1">
    <source>
        <dbReference type="EMBL" id="KAK0733493.1"/>
    </source>
</evidence>
<dbReference type="AlphaFoldDB" id="A0AA40BGE9"/>
<evidence type="ECO:0000313" key="2">
    <source>
        <dbReference type="Proteomes" id="UP001172101"/>
    </source>
</evidence>
<dbReference type="Proteomes" id="UP001172101">
    <property type="component" value="Unassembled WGS sequence"/>
</dbReference>
<gene>
    <name evidence="1" type="ORF">B0T26DRAFT_669898</name>
</gene>
<sequence>MSLITLMVCGCTGCMQCFWRVEIYPGLVREADCWRTAVARTETVLSVMGGYTHSQLPSHADGKKFLFSRDSRLLIGKRDICMARQALKTRHAIYNHCLASGTGSSSSGGGGGSSSNMRMASMAVSNANLVDTWGSLAAGVRLVSYELPNWTKAVGIEMRENDPLMFAPAPGVGQTYWDVIIGKHLPVRGATVARFYLAPEVYGTSWLNERIFGVGSTRDLTGPKNCIYANARVLRLLTRGMLVIVQGQQQDADSRPAYVARIMDPDYPLLGEPIFATPRANLDDVREPIGKGKQRVLPSPPAPLPGYGADLISLDGALAFSHILGPEFDSILAVGCRGFPPARGDGRGTVAWAPIIILTNEIVGMLTGPEYRDYKFSRVADEESDAETVEIHAQCPDSGCVSRCKVKASAYVPDSDKDSSMVKGLEV</sequence>
<organism evidence="1 2">
    <name type="scientific">Lasiosphaeria miniovina</name>
    <dbReference type="NCBI Taxonomy" id="1954250"/>
    <lineage>
        <taxon>Eukaryota</taxon>
        <taxon>Fungi</taxon>
        <taxon>Dikarya</taxon>
        <taxon>Ascomycota</taxon>
        <taxon>Pezizomycotina</taxon>
        <taxon>Sordariomycetes</taxon>
        <taxon>Sordariomycetidae</taxon>
        <taxon>Sordariales</taxon>
        <taxon>Lasiosphaeriaceae</taxon>
        <taxon>Lasiosphaeria</taxon>
    </lineage>
</organism>
<proteinExistence type="predicted"/>
<reference evidence="1" key="1">
    <citation type="submission" date="2023-06" db="EMBL/GenBank/DDBJ databases">
        <title>Genome-scale phylogeny and comparative genomics of the fungal order Sordariales.</title>
        <authorList>
            <consortium name="Lawrence Berkeley National Laboratory"/>
            <person name="Hensen N."/>
            <person name="Bonometti L."/>
            <person name="Westerberg I."/>
            <person name="Brannstrom I.O."/>
            <person name="Guillou S."/>
            <person name="Cros-Aarteil S."/>
            <person name="Calhoun S."/>
            <person name="Haridas S."/>
            <person name="Kuo A."/>
            <person name="Mondo S."/>
            <person name="Pangilinan J."/>
            <person name="Riley R."/>
            <person name="LaButti K."/>
            <person name="Andreopoulos B."/>
            <person name="Lipzen A."/>
            <person name="Chen C."/>
            <person name="Yanf M."/>
            <person name="Daum C."/>
            <person name="Ng V."/>
            <person name="Clum A."/>
            <person name="Steindorff A."/>
            <person name="Ohm R."/>
            <person name="Martin F."/>
            <person name="Silar P."/>
            <person name="Natvig D."/>
            <person name="Lalanne C."/>
            <person name="Gautier V."/>
            <person name="Ament-velasquez S.L."/>
            <person name="Kruys A."/>
            <person name="Hutchinson M.I."/>
            <person name="Powell A.J."/>
            <person name="Barry K."/>
            <person name="Miller A.N."/>
            <person name="Grigoriev I.V."/>
            <person name="Debuchy R."/>
            <person name="Gladieux P."/>
            <person name="Thoren M.H."/>
            <person name="Johannesson H."/>
        </authorList>
    </citation>
    <scope>NUCLEOTIDE SEQUENCE</scope>
    <source>
        <strain evidence="1">SMH2392-1A</strain>
    </source>
</reference>
<protein>
    <submittedName>
        <fullName evidence="1">Uncharacterized protein</fullName>
    </submittedName>
</protein>
<dbReference type="GeneID" id="85322386"/>
<accession>A0AA40BGE9</accession>
<comment type="caution">
    <text evidence="1">The sequence shown here is derived from an EMBL/GenBank/DDBJ whole genome shotgun (WGS) entry which is preliminary data.</text>
</comment>
<keyword evidence="2" id="KW-1185">Reference proteome</keyword>
<dbReference type="EMBL" id="JAUIRO010000001">
    <property type="protein sequence ID" value="KAK0733493.1"/>
    <property type="molecule type" value="Genomic_DNA"/>
</dbReference>
<dbReference type="RefSeq" id="XP_060302370.1">
    <property type="nucleotide sequence ID" value="XM_060439116.1"/>
</dbReference>